<dbReference type="InterPro" id="IPR017896">
    <property type="entry name" value="4Fe4S_Fe-S-bd"/>
</dbReference>
<dbReference type="EMBL" id="CP119159">
    <property type="protein sequence ID" value="WEH23912.1"/>
    <property type="molecule type" value="Genomic_DNA"/>
</dbReference>
<dbReference type="EMBL" id="CP119528">
    <property type="protein sequence ID" value="WER41516.1"/>
    <property type="molecule type" value="Genomic_DNA"/>
</dbReference>
<evidence type="ECO:0000259" key="2">
    <source>
        <dbReference type="Pfam" id="PF12801"/>
    </source>
</evidence>
<reference evidence="4 6" key="2">
    <citation type="submission" date="2023-03" db="EMBL/GenBank/DDBJ databases">
        <title>Complete genome sequence of an Enterococcus faecalis urinary isolate.</title>
        <authorList>
            <person name="Brauer A.L."/>
            <person name="Armbruster C.E."/>
        </authorList>
    </citation>
    <scope>NUCLEOTIDE SEQUENCE [LARGE SCALE GENOMIC DNA]</scope>
    <source>
        <strain evidence="4 6">3143</strain>
    </source>
</reference>
<evidence type="ECO:0000313" key="4">
    <source>
        <dbReference type="EMBL" id="WER41516.1"/>
    </source>
</evidence>
<reference evidence="3 5" key="1">
    <citation type="submission" date="2023-02" db="EMBL/GenBank/DDBJ databases">
        <title>Results of the 2020 Genomic Proficiency Test for the network of European Union Reference Laboratory for Antimicrobial Resistance assessing whole genome sequencing capacities.</title>
        <authorList>
            <person name="Hoffmann M."/>
            <person name="Luo Y."/>
            <person name="Sorensen L.H."/>
            <person name="Pedersen S.K."/>
            <person name="Hendriksen R.S."/>
        </authorList>
    </citation>
    <scope>NUCLEOTIDE SEQUENCE [LARGE SCALE GENOMIC DNA]</scope>
    <source>
        <strain evidence="3 5">GENOMIC22-006</strain>
    </source>
</reference>
<organism evidence="3 5">
    <name type="scientific">Enterococcus faecalis</name>
    <name type="common">Streptococcus faecalis</name>
    <dbReference type="NCBI Taxonomy" id="1351"/>
    <lineage>
        <taxon>Bacteria</taxon>
        <taxon>Bacillati</taxon>
        <taxon>Bacillota</taxon>
        <taxon>Bacilli</taxon>
        <taxon>Lactobacillales</taxon>
        <taxon>Enterococcaceae</taxon>
        <taxon>Enterococcus</taxon>
    </lineage>
</organism>
<evidence type="ECO:0000256" key="1">
    <source>
        <dbReference type="SAM" id="Phobius"/>
    </source>
</evidence>
<dbReference type="Proteomes" id="UP001222182">
    <property type="component" value="Chromosome"/>
</dbReference>
<keyword evidence="1" id="KW-1133">Transmembrane helix</keyword>
<evidence type="ECO:0000313" key="6">
    <source>
        <dbReference type="Proteomes" id="UP001222182"/>
    </source>
</evidence>
<evidence type="ECO:0000313" key="3">
    <source>
        <dbReference type="EMBL" id="WEH23912.1"/>
    </source>
</evidence>
<feature type="domain" description="4Fe-4S ferredoxin-type" evidence="2">
    <location>
        <begin position="2"/>
        <end position="26"/>
    </location>
</feature>
<keyword evidence="1" id="KW-0812">Transmembrane</keyword>
<gene>
    <name evidence="4" type="ORF">P0083_09200</name>
    <name evidence="3" type="ORF">P0D81_07795</name>
</gene>
<dbReference type="Proteomes" id="UP001221642">
    <property type="component" value="Chromosome"/>
</dbReference>
<sequence length="57" mass="6881">MGRFVCGWLCPFGLIQDLLHKIPFFKKVETFKFDKHLRKLKYIILLVFFINITFIFG</sequence>
<dbReference type="RefSeq" id="WP_002386906.1">
    <property type="nucleotide sequence ID" value="NZ_AP031218.1"/>
</dbReference>
<accession>A0ABD7XI31</accession>
<dbReference type="AlphaFoldDB" id="A0ABD7XI31"/>
<dbReference type="Pfam" id="PF12801">
    <property type="entry name" value="Fer4_5"/>
    <property type="match status" value="1"/>
</dbReference>
<name>A0ABD7XI31_ENTFL</name>
<proteinExistence type="predicted"/>
<protein>
    <submittedName>
        <fullName evidence="3">4Fe-4S binding protein</fullName>
    </submittedName>
</protein>
<feature type="transmembrane region" description="Helical" evidence="1">
    <location>
        <begin position="40"/>
        <end position="56"/>
    </location>
</feature>
<keyword evidence="1" id="KW-0472">Membrane</keyword>
<evidence type="ECO:0000313" key="5">
    <source>
        <dbReference type="Proteomes" id="UP001221642"/>
    </source>
</evidence>